<reference evidence="3" key="1">
    <citation type="submission" date="2022-11" db="UniProtKB">
        <authorList>
            <consortium name="WormBaseParasite"/>
        </authorList>
    </citation>
    <scope>IDENTIFICATION</scope>
</reference>
<feature type="compositionally biased region" description="Polar residues" evidence="1">
    <location>
        <begin position="13"/>
        <end position="26"/>
    </location>
</feature>
<protein>
    <submittedName>
        <fullName evidence="3">Uncharacterized protein</fullName>
    </submittedName>
</protein>
<dbReference type="Proteomes" id="UP000887565">
    <property type="component" value="Unplaced"/>
</dbReference>
<sequence length="391" mass="45325">MKNELTYKDQAMPRTSNLERQGQLSSKESRPSRVTREPQSIKITVSRVIFMDKMASRWSVTHFNFEISKFDRKSKFRMNSKPRTLTGQLETDKVRNLEHPRQICDRRSSLTSLLFCKRNSVRPVKLGNKRMAGLNSCSKHKVNSHNSRQDEKSTRIISLVHMQGFLSRLPLAFVVMKKFFISTVSTVNKCYFIGVELIDEYLKLLRSETSTDDVQAVNFQFTCDKLYQRDEIRSNVINCSTGIKRNMSLDPVFSINGWHAKGIDKNSFPDVSKAIWNFSIFIWNFSALREFFGAPHRYFRDKLIKFRIRRPQTFGVTNSVAEGMAKAQVWQAVGILAASFKYLSMQQSNISSFMAENGQDLDLDQFHSLLLVMMKELTRILNCPPERLHPF</sequence>
<dbReference type="AlphaFoldDB" id="A0A915IH87"/>
<name>A0A915IH87_ROMCU</name>
<evidence type="ECO:0000313" key="2">
    <source>
        <dbReference type="Proteomes" id="UP000887565"/>
    </source>
</evidence>
<feature type="compositionally biased region" description="Basic and acidic residues" evidence="1">
    <location>
        <begin position="27"/>
        <end position="36"/>
    </location>
</feature>
<organism evidence="2 3">
    <name type="scientific">Romanomermis culicivorax</name>
    <name type="common">Nematode worm</name>
    <dbReference type="NCBI Taxonomy" id="13658"/>
    <lineage>
        <taxon>Eukaryota</taxon>
        <taxon>Metazoa</taxon>
        <taxon>Ecdysozoa</taxon>
        <taxon>Nematoda</taxon>
        <taxon>Enoplea</taxon>
        <taxon>Dorylaimia</taxon>
        <taxon>Mermithida</taxon>
        <taxon>Mermithoidea</taxon>
        <taxon>Mermithidae</taxon>
        <taxon>Romanomermis</taxon>
    </lineage>
</organism>
<evidence type="ECO:0000313" key="3">
    <source>
        <dbReference type="WBParaSite" id="nRc.2.0.1.t13174-RA"/>
    </source>
</evidence>
<feature type="region of interest" description="Disordered" evidence="1">
    <location>
        <begin position="1"/>
        <end position="38"/>
    </location>
</feature>
<evidence type="ECO:0000256" key="1">
    <source>
        <dbReference type="SAM" id="MobiDB-lite"/>
    </source>
</evidence>
<dbReference type="WBParaSite" id="nRc.2.0.1.t13174-RA">
    <property type="protein sequence ID" value="nRc.2.0.1.t13174-RA"/>
    <property type="gene ID" value="nRc.2.0.1.g13174"/>
</dbReference>
<keyword evidence="2" id="KW-1185">Reference proteome</keyword>
<proteinExistence type="predicted"/>
<accession>A0A915IH87</accession>